<gene>
    <name evidence="1" type="ORF">EOK75_02675</name>
</gene>
<evidence type="ECO:0000313" key="1">
    <source>
        <dbReference type="EMBL" id="QCO54791.1"/>
    </source>
</evidence>
<evidence type="ECO:0000313" key="2">
    <source>
        <dbReference type="Proteomes" id="UP000298631"/>
    </source>
</evidence>
<sequence length="248" mass="27021">MTHDFLSLIERGDPTRFAALMAAPVAARARLAPLYAYNLELARAPWVSKEPMIAEMRLQWWRDAVEDLGKGIIRGHEVLQPLADLDLPLDVLDRMAEARRWDIYSDAFADQAAMDAYLEDTAGGLMWLSGKALGSDDETALRGVGWAAGLAAYLQAVPELAARGRVPLLDGRDAGIAALARRGLDRLAQARRLGISAAGRPAVLAGWQAQGLLRMAEKEPGRVGEGSLQLSEFARRGGLMWQAFTGRF</sequence>
<dbReference type="SUPFAM" id="SSF48576">
    <property type="entry name" value="Terpenoid synthases"/>
    <property type="match status" value="1"/>
</dbReference>
<protein>
    <submittedName>
        <fullName evidence="1">Phytoene synthase</fullName>
    </submittedName>
</protein>
<dbReference type="EMBL" id="CP039964">
    <property type="protein sequence ID" value="QCO54791.1"/>
    <property type="molecule type" value="Genomic_DNA"/>
</dbReference>
<accession>A0A4P8ED27</accession>
<proteinExistence type="predicted"/>
<dbReference type="AlphaFoldDB" id="A0A4P8ED27"/>
<dbReference type="Gene3D" id="1.10.600.10">
    <property type="entry name" value="Farnesyl Diphosphate Synthase"/>
    <property type="match status" value="1"/>
</dbReference>
<dbReference type="Pfam" id="PF00494">
    <property type="entry name" value="SQS_PSY"/>
    <property type="match status" value="1"/>
</dbReference>
<dbReference type="OrthoDB" id="9814909at2"/>
<name>A0A4P8ED27_9RHOB</name>
<dbReference type="InterPro" id="IPR008949">
    <property type="entry name" value="Isoprenoid_synthase_dom_sf"/>
</dbReference>
<dbReference type="InterPro" id="IPR002060">
    <property type="entry name" value="Squ/phyt_synthse"/>
</dbReference>
<organism evidence="1 2">
    <name type="scientific">Pseudorhodobacter turbinis</name>
    <dbReference type="NCBI Taxonomy" id="2500533"/>
    <lineage>
        <taxon>Bacteria</taxon>
        <taxon>Pseudomonadati</taxon>
        <taxon>Pseudomonadota</taxon>
        <taxon>Alphaproteobacteria</taxon>
        <taxon>Rhodobacterales</taxon>
        <taxon>Paracoccaceae</taxon>
        <taxon>Pseudorhodobacter</taxon>
    </lineage>
</organism>
<keyword evidence="2" id="KW-1185">Reference proteome</keyword>
<dbReference type="KEGG" id="pseb:EOK75_02675"/>
<dbReference type="Proteomes" id="UP000298631">
    <property type="component" value="Chromosome"/>
</dbReference>
<reference evidence="1 2" key="1">
    <citation type="submission" date="2019-05" db="EMBL/GenBank/DDBJ databases">
        <title>Pseudorhodobacter turbinis sp. nov., isolated from the gut of the Korean turban shell.</title>
        <authorList>
            <person name="Jeong Y.-S."/>
            <person name="Kang W.-R."/>
            <person name="Bae J.-W."/>
        </authorList>
    </citation>
    <scope>NUCLEOTIDE SEQUENCE [LARGE SCALE GENOMIC DNA]</scope>
    <source>
        <strain evidence="1 2">S12M18</strain>
    </source>
</reference>
<dbReference type="RefSeq" id="WP_137192461.1">
    <property type="nucleotide sequence ID" value="NZ_CP039964.1"/>
</dbReference>